<accession>U5D271</accession>
<feature type="region of interest" description="Disordered" evidence="1">
    <location>
        <begin position="129"/>
        <end position="152"/>
    </location>
</feature>
<sequence length="174" mass="19461">MYPFDHALRLQTEAACLAKIQYLQGLLQSMNNVIPQNPINIWDPMAFSRPFQSSEPPLMDPSQLESLAFSLGLSTDSATVDPNAHGVENVQIQSGFHDSSYLRNDTQEDSILNSLKLMGEDHVNSGDCSHASNLPEPLVMNQTDTSTSSSMGYEPWEELNLDYQTSDFYWTPLK</sequence>
<gene>
    <name evidence="2" type="ORF">AMTR_s00048p00049860</name>
</gene>
<dbReference type="Proteomes" id="UP000017836">
    <property type="component" value="Unassembled WGS sequence"/>
</dbReference>
<feature type="compositionally biased region" description="Polar residues" evidence="1">
    <location>
        <begin position="140"/>
        <end position="151"/>
    </location>
</feature>
<organism evidence="2 3">
    <name type="scientific">Amborella trichopoda</name>
    <dbReference type="NCBI Taxonomy" id="13333"/>
    <lineage>
        <taxon>Eukaryota</taxon>
        <taxon>Viridiplantae</taxon>
        <taxon>Streptophyta</taxon>
        <taxon>Embryophyta</taxon>
        <taxon>Tracheophyta</taxon>
        <taxon>Spermatophyta</taxon>
        <taxon>Magnoliopsida</taxon>
        <taxon>Amborellales</taxon>
        <taxon>Amborellaceae</taxon>
        <taxon>Amborella</taxon>
    </lineage>
</organism>
<evidence type="ECO:0000313" key="3">
    <source>
        <dbReference type="Proteomes" id="UP000017836"/>
    </source>
</evidence>
<protein>
    <submittedName>
        <fullName evidence="2">Uncharacterized protein</fullName>
    </submittedName>
</protein>
<dbReference type="EMBL" id="KI392502">
    <property type="protein sequence ID" value="ERN15497.1"/>
    <property type="molecule type" value="Genomic_DNA"/>
</dbReference>
<proteinExistence type="predicted"/>
<name>U5D271_AMBTC</name>
<reference evidence="3" key="1">
    <citation type="journal article" date="2013" name="Science">
        <title>The Amborella genome and the evolution of flowering plants.</title>
        <authorList>
            <consortium name="Amborella Genome Project"/>
        </authorList>
    </citation>
    <scope>NUCLEOTIDE SEQUENCE [LARGE SCALE GENOMIC DNA]</scope>
</reference>
<evidence type="ECO:0000313" key="2">
    <source>
        <dbReference type="EMBL" id="ERN15497.1"/>
    </source>
</evidence>
<dbReference type="HOGENOM" id="CLU_1542150_0_0_1"/>
<dbReference type="Gramene" id="ERN15497">
    <property type="protein sequence ID" value="ERN15497"/>
    <property type="gene ID" value="AMTR_s00048p00049860"/>
</dbReference>
<evidence type="ECO:0000256" key="1">
    <source>
        <dbReference type="SAM" id="MobiDB-lite"/>
    </source>
</evidence>
<keyword evidence="3" id="KW-1185">Reference proteome</keyword>
<dbReference type="AlphaFoldDB" id="U5D271"/>